<dbReference type="AlphaFoldDB" id="A0A3M7PH64"/>
<feature type="transmembrane region" description="Helical" evidence="1">
    <location>
        <begin position="13"/>
        <end position="36"/>
    </location>
</feature>
<evidence type="ECO:0000313" key="3">
    <source>
        <dbReference type="Proteomes" id="UP000276133"/>
    </source>
</evidence>
<gene>
    <name evidence="2" type="ORF">BpHYR1_019828</name>
</gene>
<keyword evidence="1" id="KW-1133">Transmembrane helix</keyword>
<sequence length="83" mass="9927">MYFPKFDSKIDEISSYVSFMVISCYVYTFDSLTILYKGIQINNYHKITKFSKHHYKCFEQRKNCPILKSSMNTSCKMCTQQNH</sequence>
<dbReference type="PROSITE" id="PS51257">
    <property type="entry name" value="PROKAR_LIPOPROTEIN"/>
    <property type="match status" value="1"/>
</dbReference>
<keyword evidence="1" id="KW-0472">Membrane</keyword>
<comment type="caution">
    <text evidence="2">The sequence shown here is derived from an EMBL/GenBank/DDBJ whole genome shotgun (WGS) entry which is preliminary data.</text>
</comment>
<keyword evidence="3" id="KW-1185">Reference proteome</keyword>
<dbReference type="EMBL" id="REGN01011028">
    <property type="protein sequence ID" value="RMZ98017.1"/>
    <property type="molecule type" value="Genomic_DNA"/>
</dbReference>
<proteinExistence type="predicted"/>
<protein>
    <submittedName>
        <fullName evidence="2">Uncharacterized protein</fullName>
    </submittedName>
</protein>
<keyword evidence="1" id="KW-0812">Transmembrane</keyword>
<organism evidence="2 3">
    <name type="scientific">Brachionus plicatilis</name>
    <name type="common">Marine rotifer</name>
    <name type="synonym">Brachionus muelleri</name>
    <dbReference type="NCBI Taxonomy" id="10195"/>
    <lineage>
        <taxon>Eukaryota</taxon>
        <taxon>Metazoa</taxon>
        <taxon>Spiralia</taxon>
        <taxon>Gnathifera</taxon>
        <taxon>Rotifera</taxon>
        <taxon>Eurotatoria</taxon>
        <taxon>Monogononta</taxon>
        <taxon>Pseudotrocha</taxon>
        <taxon>Ploima</taxon>
        <taxon>Brachionidae</taxon>
        <taxon>Brachionus</taxon>
    </lineage>
</organism>
<dbReference type="Proteomes" id="UP000276133">
    <property type="component" value="Unassembled WGS sequence"/>
</dbReference>
<name>A0A3M7PH64_BRAPC</name>
<evidence type="ECO:0000256" key="1">
    <source>
        <dbReference type="SAM" id="Phobius"/>
    </source>
</evidence>
<evidence type="ECO:0000313" key="2">
    <source>
        <dbReference type="EMBL" id="RMZ98017.1"/>
    </source>
</evidence>
<accession>A0A3M7PH64</accession>
<reference evidence="2 3" key="1">
    <citation type="journal article" date="2018" name="Sci. Rep.">
        <title>Genomic signatures of local adaptation to the degree of environmental predictability in rotifers.</title>
        <authorList>
            <person name="Franch-Gras L."/>
            <person name="Hahn C."/>
            <person name="Garcia-Roger E.M."/>
            <person name="Carmona M.J."/>
            <person name="Serra M."/>
            <person name="Gomez A."/>
        </authorList>
    </citation>
    <scope>NUCLEOTIDE SEQUENCE [LARGE SCALE GENOMIC DNA]</scope>
    <source>
        <strain evidence="2">HYR1</strain>
    </source>
</reference>